<proteinExistence type="predicted"/>
<protein>
    <submittedName>
        <fullName evidence="2">Peptidase</fullName>
    </submittedName>
</protein>
<dbReference type="PANTHER" id="PTHR36434">
    <property type="entry name" value="MEMBRANE PROTEASE YUGP-RELATED"/>
    <property type="match status" value="1"/>
</dbReference>
<feature type="transmembrane region" description="Helical" evidence="1">
    <location>
        <begin position="6"/>
        <end position="26"/>
    </location>
</feature>
<dbReference type="Pfam" id="PF04298">
    <property type="entry name" value="Zn_peptidase_2"/>
    <property type="match status" value="1"/>
</dbReference>
<feature type="transmembrane region" description="Helical" evidence="1">
    <location>
        <begin position="199"/>
        <end position="223"/>
    </location>
</feature>
<dbReference type="Proteomes" id="UP000243739">
    <property type="component" value="Unassembled WGS sequence"/>
</dbReference>
<dbReference type="InterPro" id="IPR007395">
    <property type="entry name" value="Zn_peptidase_2"/>
</dbReference>
<keyword evidence="3" id="KW-1185">Reference proteome</keyword>
<evidence type="ECO:0000256" key="1">
    <source>
        <dbReference type="SAM" id="Phobius"/>
    </source>
</evidence>
<reference evidence="2 3" key="1">
    <citation type="submission" date="2016-09" db="EMBL/GenBank/DDBJ databases">
        <title>Draft genome sequence for the type strain of Vulcanibacillus modesticaldus BR, a strictly anaerobic, moderately thermophilic, and nitrate-reducing bacterium from deep sea-hydrothermal vents of the Mid-Atlantic Ridge.</title>
        <authorList>
            <person name="Abin C.A."/>
            <person name="Hollibaugh J.T."/>
        </authorList>
    </citation>
    <scope>NUCLEOTIDE SEQUENCE [LARGE SCALE GENOMIC DNA]</scope>
    <source>
        <strain evidence="2 3">BR</strain>
    </source>
</reference>
<dbReference type="OrthoDB" id="9784298at2"/>
<dbReference type="EMBL" id="MIJF01000013">
    <property type="protein sequence ID" value="OEF99868.1"/>
    <property type="molecule type" value="Genomic_DNA"/>
</dbReference>
<gene>
    <name evidence="2" type="ORF">BHF71_01455</name>
</gene>
<sequence length="232" mass="25484">MFFFGTNPILELLIFAAFGLSIWAQFKVKGNFRKWSQVAASSGITGAQVARHLLNQNGLYDVDVEPVRGTLSDHYDPVNRAVRLSEDVYYGNSIASIAIASHEVGHAIQHKEAYSMLVLRHKFFPILNFTSGIAPILLIAGFLFRAANLIGLGIIFFATVVIFHLITLPVEFNASSRARNLIVAEGFIRNEEEKGIGKVLNAAALTYVAAALIAALELLRYILIFVGMNSDD</sequence>
<keyword evidence="1" id="KW-1133">Transmembrane helix</keyword>
<comment type="caution">
    <text evidence="2">The sequence shown here is derived from an EMBL/GenBank/DDBJ whole genome shotgun (WGS) entry which is preliminary data.</text>
</comment>
<dbReference type="AlphaFoldDB" id="A0A1D2YVV6"/>
<organism evidence="2 3">
    <name type="scientific">Vulcanibacillus modesticaldus</name>
    <dbReference type="NCBI Taxonomy" id="337097"/>
    <lineage>
        <taxon>Bacteria</taxon>
        <taxon>Bacillati</taxon>
        <taxon>Bacillota</taxon>
        <taxon>Bacilli</taxon>
        <taxon>Bacillales</taxon>
        <taxon>Bacillaceae</taxon>
        <taxon>Vulcanibacillus</taxon>
    </lineage>
</organism>
<accession>A0A1D2YVV6</accession>
<feature type="transmembrane region" description="Helical" evidence="1">
    <location>
        <begin position="123"/>
        <end position="144"/>
    </location>
</feature>
<dbReference type="RefSeq" id="WP_069656355.1">
    <property type="nucleotide sequence ID" value="NZ_MIJF01000013.1"/>
</dbReference>
<name>A0A1D2YVV6_9BACI</name>
<dbReference type="PANTHER" id="PTHR36434:SF1">
    <property type="entry name" value="MEMBRANE PROTEASE YUGP-RELATED"/>
    <property type="match status" value="1"/>
</dbReference>
<evidence type="ECO:0000313" key="3">
    <source>
        <dbReference type="Proteomes" id="UP000243739"/>
    </source>
</evidence>
<keyword evidence="1" id="KW-0812">Transmembrane</keyword>
<evidence type="ECO:0000313" key="2">
    <source>
        <dbReference type="EMBL" id="OEF99868.1"/>
    </source>
</evidence>
<feature type="transmembrane region" description="Helical" evidence="1">
    <location>
        <begin position="150"/>
        <end position="170"/>
    </location>
</feature>
<keyword evidence="1" id="KW-0472">Membrane</keyword>